<dbReference type="InterPro" id="IPR050397">
    <property type="entry name" value="Env_Response_Regulators"/>
</dbReference>
<dbReference type="Proteomes" id="UP000184447">
    <property type="component" value="Unassembled WGS sequence"/>
</dbReference>
<dbReference type="InterPro" id="IPR014710">
    <property type="entry name" value="RmlC-like_jellyroll"/>
</dbReference>
<dbReference type="AlphaFoldDB" id="A0A1M5T6I7"/>
<keyword evidence="1" id="KW-0805">Transcription regulation</keyword>
<dbReference type="Pfam" id="PF00027">
    <property type="entry name" value="cNMP_binding"/>
    <property type="match status" value="1"/>
</dbReference>
<dbReference type="SUPFAM" id="SSF46785">
    <property type="entry name" value="Winged helix' DNA-binding domain"/>
    <property type="match status" value="1"/>
</dbReference>
<protein>
    <submittedName>
        <fullName evidence="6">cAMP-binding domain of CRP or a regulatory subunit of cAMP-dependent protein kinases</fullName>
    </submittedName>
</protein>
<dbReference type="EMBL" id="FQXM01000005">
    <property type="protein sequence ID" value="SHH46349.1"/>
    <property type="molecule type" value="Genomic_DNA"/>
</dbReference>
<feature type="domain" description="Cyclic nucleotide-binding" evidence="4">
    <location>
        <begin position="10"/>
        <end position="109"/>
    </location>
</feature>
<reference evidence="6 7" key="1">
    <citation type="submission" date="2016-11" db="EMBL/GenBank/DDBJ databases">
        <authorList>
            <person name="Jaros S."/>
            <person name="Januszkiewicz K."/>
            <person name="Wedrychowicz H."/>
        </authorList>
    </citation>
    <scope>NUCLEOTIDE SEQUENCE [LARGE SCALE GENOMIC DNA]</scope>
    <source>
        <strain evidence="6 7">DSM 8605</strain>
    </source>
</reference>
<dbReference type="Pfam" id="PF13545">
    <property type="entry name" value="HTH_Crp_2"/>
    <property type="match status" value="1"/>
</dbReference>
<dbReference type="GO" id="GO:0005829">
    <property type="term" value="C:cytosol"/>
    <property type="evidence" value="ECO:0007669"/>
    <property type="project" value="TreeGrafter"/>
</dbReference>
<keyword evidence="3" id="KW-0804">Transcription</keyword>
<dbReference type="RefSeq" id="WP_073337546.1">
    <property type="nucleotide sequence ID" value="NZ_FQXM01000005.1"/>
</dbReference>
<accession>A0A1M5T6I7</accession>
<dbReference type="PROSITE" id="PS51063">
    <property type="entry name" value="HTH_CRP_2"/>
    <property type="match status" value="1"/>
</dbReference>
<dbReference type="PANTHER" id="PTHR24567:SF26">
    <property type="entry name" value="REGULATORY PROTEIN YEIL"/>
    <property type="match status" value="1"/>
</dbReference>
<dbReference type="PROSITE" id="PS50042">
    <property type="entry name" value="CNMP_BINDING_3"/>
    <property type="match status" value="1"/>
</dbReference>
<evidence type="ECO:0000259" key="5">
    <source>
        <dbReference type="PROSITE" id="PS51063"/>
    </source>
</evidence>
<dbReference type="InterPro" id="IPR018490">
    <property type="entry name" value="cNMP-bd_dom_sf"/>
</dbReference>
<dbReference type="InterPro" id="IPR012318">
    <property type="entry name" value="HTH_CRP"/>
</dbReference>
<dbReference type="CDD" id="cd00038">
    <property type="entry name" value="CAP_ED"/>
    <property type="match status" value="1"/>
</dbReference>
<evidence type="ECO:0000313" key="6">
    <source>
        <dbReference type="EMBL" id="SHH46349.1"/>
    </source>
</evidence>
<evidence type="ECO:0000259" key="4">
    <source>
        <dbReference type="PROSITE" id="PS50042"/>
    </source>
</evidence>
<evidence type="ECO:0000313" key="7">
    <source>
        <dbReference type="Proteomes" id="UP000184447"/>
    </source>
</evidence>
<keyword evidence="6" id="KW-0418">Kinase</keyword>
<keyword evidence="2" id="KW-0238">DNA-binding</keyword>
<dbReference type="InterPro" id="IPR036388">
    <property type="entry name" value="WH-like_DNA-bd_sf"/>
</dbReference>
<evidence type="ECO:0000256" key="1">
    <source>
        <dbReference type="ARBA" id="ARBA00023015"/>
    </source>
</evidence>
<keyword evidence="6" id="KW-0808">Transferase</keyword>
<name>A0A1M5T6I7_9CLOT</name>
<dbReference type="GO" id="GO:0016301">
    <property type="term" value="F:kinase activity"/>
    <property type="evidence" value="ECO:0007669"/>
    <property type="project" value="UniProtKB-KW"/>
</dbReference>
<dbReference type="GO" id="GO:0003677">
    <property type="term" value="F:DNA binding"/>
    <property type="evidence" value="ECO:0007669"/>
    <property type="project" value="UniProtKB-KW"/>
</dbReference>
<organism evidence="6 7">
    <name type="scientific">Clostridium grantii DSM 8605</name>
    <dbReference type="NCBI Taxonomy" id="1121316"/>
    <lineage>
        <taxon>Bacteria</taxon>
        <taxon>Bacillati</taxon>
        <taxon>Bacillota</taxon>
        <taxon>Clostridia</taxon>
        <taxon>Eubacteriales</taxon>
        <taxon>Clostridiaceae</taxon>
        <taxon>Clostridium</taxon>
    </lineage>
</organism>
<dbReference type="OrthoDB" id="581021at2"/>
<dbReference type="InterPro" id="IPR000595">
    <property type="entry name" value="cNMP-bd_dom"/>
</dbReference>
<feature type="domain" description="HTH crp-type" evidence="5">
    <location>
        <begin position="149"/>
        <end position="215"/>
    </location>
</feature>
<dbReference type="PANTHER" id="PTHR24567">
    <property type="entry name" value="CRP FAMILY TRANSCRIPTIONAL REGULATORY PROTEIN"/>
    <property type="match status" value="1"/>
</dbReference>
<dbReference type="Gene3D" id="1.10.10.10">
    <property type="entry name" value="Winged helix-like DNA-binding domain superfamily/Winged helix DNA-binding domain"/>
    <property type="match status" value="1"/>
</dbReference>
<evidence type="ECO:0000256" key="2">
    <source>
        <dbReference type="ARBA" id="ARBA00023125"/>
    </source>
</evidence>
<dbReference type="SUPFAM" id="SSF51206">
    <property type="entry name" value="cAMP-binding domain-like"/>
    <property type="match status" value="1"/>
</dbReference>
<dbReference type="SMART" id="SM00419">
    <property type="entry name" value="HTH_CRP"/>
    <property type="match status" value="1"/>
</dbReference>
<dbReference type="STRING" id="1121316.SAMN02745207_01225"/>
<dbReference type="GO" id="GO:0003700">
    <property type="term" value="F:DNA-binding transcription factor activity"/>
    <property type="evidence" value="ECO:0007669"/>
    <property type="project" value="TreeGrafter"/>
</dbReference>
<proteinExistence type="predicted"/>
<gene>
    <name evidence="6" type="ORF">SAMN02745207_01225</name>
</gene>
<dbReference type="InterPro" id="IPR036390">
    <property type="entry name" value="WH_DNA-bd_sf"/>
</dbReference>
<keyword evidence="7" id="KW-1185">Reference proteome</keyword>
<dbReference type="Gene3D" id="2.60.120.10">
    <property type="entry name" value="Jelly Rolls"/>
    <property type="match status" value="1"/>
</dbReference>
<evidence type="ECO:0000256" key="3">
    <source>
        <dbReference type="ARBA" id="ARBA00023163"/>
    </source>
</evidence>
<sequence>MKIIKDIKILNTYINKFEINKILPAVALKEAALYHFEKSDYICSYGEKILNFYFLVEGNAKVYVLLENGKSFLLKFYEPFSNFGDLEILEKSHYQTNVEALKDTFCIGIPTDIINKYCITDAIFLRYLCLNLSDKLNNLSNISSINILYPLENRLASYLSHIAAGEKIFNLTSSFSDIADLLGTSYRHLSRTLKGLNEKKIIRSSKKRIEILDVGALVELAGELYK</sequence>